<comment type="caution">
    <text evidence="9">The sequence shown here is derived from an EMBL/GenBank/DDBJ whole genome shotgun (WGS) entry which is preliminary data.</text>
</comment>
<dbReference type="RefSeq" id="WP_042520077.1">
    <property type="nucleotide sequence ID" value="NZ_JXQK01000083.1"/>
</dbReference>
<evidence type="ECO:0000256" key="4">
    <source>
        <dbReference type="ARBA" id="ARBA00022475"/>
    </source>
</evidence>
<dbReference type="GO" id="GO:0033214">
    <property type="term" value="P:siderophore-iron import into cell"/>
    <property type="evidence" value="ECO:0007669"/>
    <property type="project" value="TreeGrafter"/>
</dbReference>
<evidence type="ECO:0000256" key="2">
    <source>
        <dbReference type="ARBA" id="ARBA00007935"/>
    </source>
</evidence>
<dbReference type="Proteomes" id="UP000032046">
    <property type="component" value="Unassembled WGS sequence"/>
</dbReference>
<evidence type="ECO:0000256" key="6">
    <source>
        <dbReference type="ARBA" id="ARBA00022989"/>
    </source>
</evidence>
<comment type="subcellular location">
    <subcellularLocation>
        <location evidence="1">Cell membrane</location>
        <topology evidence="1">Multi-pass membrane protein</topology>
    </subcellularLocation>
</comment>
<proteinExistence type="inferred from homology"/>
<keyword evidence="10" id="KW-1185">Reference proteome</keyword>
<protein>
    <submittedName>
        <fullName evidence="9">Iron ABC transporter</fullName>
    </submittedName>
</protein>
<keyword evidence="7 8" id="KW-0472">Membrane</keyword>
<feature type="transmembrane region" description="Helical" evidence="8">
    <location>
        <begin position="91"/>
        <end position="113"/>
    </location>
</feature>
<dbReference type="SUPFAM" id="SSF81345">
    <property type="entry name" value="ABC transporter involved in vitamin B12 uptake, BtuC"/>
    <property type="match status" value="1"/>
</dbReference>
<keyword evidence="6 8" id="KW-1133">Transmembrane helix</keyword>
<accession>A0A0D0ITG3</accession>
<dbReference type="CDD" id="cd06550">
    <property type="entry name" value="TM_ABC_iron-siderophores_like"/>
    <property type="match status" value="1"/>
</dbReference>
<evidence type="ECO:0000256" key="7">
    <source>
        <dbReference type="ARBA" id="ARBA00023136"/>
    </source>
</evidence>
<dbReference type="GO" id="GO:0005886">
    <property type="term" value="C:plasma membrane"/>
    <property type="evidence" value="ECO:0007669"/>
    <property type="project" value="UniProtKB-SubCell"/>
</dbReference>
<feature type="transmembrane region" description="Helical" evidence="8">
    <location>
        <begin position="292"/>
        <end position="312"/>
    </location>
</feature>
<evidence type="ECO:0000313" key="9">
    <source>
        <dbReference type="EMBL" id="KIP60347.1"/>
    </source>
</evidence>
<dbReference type="STRING" id="1602171.ST44_11585"/>
<organism evidence="9 10">
    <name type="scientific">Prevotella pectinovora</name>
    <dbReference type="NCBI Taxonomy" id="1602169"/>
    <lineage>
        <taxon>Bacteria</taxon>
        <taxon>Pseudomonadati</taxon>
        <taxon>Bacteroidota</taxon>
        <taxon>Bacteroidia</taxon>
        <taxon>Bacteroidales</taxon>
        <taxon>Prevotellaceae</taxon>
        <taxon>Prevotella</taxon>
    </lineage>
</organism>
<comment type="similarity">
    <text evidence="2">Belongs to the binding-protein-dependent transport system permease family. FecCD subfamily.</text>
</comment>
<evidence type="ECO:0000313" key="10">
    <source>
        <dbReference type="Proteomes" id="UP000032046"/>
    </source>
</evidence>
<dbReference type="AlphaFoldDB" id="A0A0D0ITG3"/>
<dbReference type="Pfam" id="PF01032">
    <property type="entry name" value="FecCD"/>
    <property type="match status" value="1"/>
</dbReference>
<dbReference type="GO" id="GO:0022857">
    <property type="term" value="F:transmembrane transporter activity"/>
    <property type="evidence" value="ECO:0007669"/>
    <property type="project" value="InterPro"/>
</dbReference>
<sequence length="347" mass="36215">MRHSTMMTLLILGIIVLAMLNLAVGSVAIPVNAVLTILNPFSDKALQGANAEVWTNIIIYTRLPQTITAMACGAGLSVAGLEMQTVFRNPLAGPSVLGISSAASLGVAFVVLLSGAIGGTALSSFGIIGNTAITIAAIFGAMLVMSLIVFLSHKVEGNVTLLITGVLIGYIATAIIGVLKYFSSEEDIRAYVIWGLGSFSRVTGGQVYVFTGLTAFLLPFVMLLAKPLNILLLGDLYATNLGLNVKWARMLTIASAGTLTAIVTAYCGPIMFLGLAVPHICRGLFNTTDHNILLPANVVCGAALALLCNFIARMPGFEGALPINSVTSLIGAPIALSILLKKKRNLI</sequence>
<name>A0A0D0ITG3_9BACT</name>
<evidence type="ECO:0000256" key="1">
    <source>
        <dbReference type="ARBA" id="ARBA00004651"/>
    </source>
</evidence>
<feature type="transmembrane region" description="Helical" evidence="8">
    <location>
        <begin position="319"/>
        <end position="340"/>
    </location>
</feature>
<dbReference type="PANTHER" id="PTHR30472">
    <property type="entry name" value="FERRIC ENTEROBACTIN TRANSPORT SYSTEM PERMEASE PROTEIN"/>
    <property type="match status" value="1"/>
</dbReference>
<dbReference type="InterPro" id="IPR000522">
    <property type="entry name" value="ABC_transptr_permease_BtuC"/>
</dbReference>
<keyword evidence="4" id="KW-1003">Cell membrane</keyword>
<dbReference type="EMBL" id="JXQK01000083">
    <property type="protein sequence ID" value="KIP60347.1"/>
    <property type="molecule type" value="Genomic_DNA"/>
</dbReference>
<reference evidence="9 10" key="1">
    <citation type="submission" date="2015-01" db="EMBL/GenBank/DDBJ databases">
        <title>Comparative genomics of non-oral Prevotella species.</title>
        <authorList>
            <person name="Accetto T."/>
            <person name="Nograsek B."/>
            <person name="Avgustin G."/>
        </authorList>
    </citation>
    <scope>NUCLEOTIDE SEQUENCE [LARGE SCALE GENOMIC DNA]</scope>
    <source>
        <strain evidence="9 10">P5-119</strain>
    </source>
</reference>
<keyword evidence="3" id="KW-0813">Transport</keyword>
<feature type="transmembrane region" description="Helical" evidence="8">
    <location>
        <begin position="250"/>
        <end position="272"/>
    </location>
</feature>
<dbReference type="InterPro" id="IPR037294">
    <property type="entry name" value="ABC_BtuC-like"/>
</dbReference>
<evidence type="ECO:0000256" key="8">
    <source>
        <dbReference type="SAM" id="Phobius"/>
    </source>
</evidence>
<feature type="transmembrane region" description="Helical" evidence="8">
    <location>
        <begin position="125"/>
        <end position="153"/>
    </location>
</feature>
<dbReference type="Gene3D" id="1.10.3470.10">
    <property type="entry name" value="ABC transporter involved in vitamin B12 uptake, BtuC"/>
    <property type="match status" value="1"/>
</dbReference>
<gene>
    <name evidence="9" type="ORF">ST44_11585</name>
</gene>
<feature type="transmembrane region" description="Helical" evidence="8">
    <location>
        <begin position="159"/>
        <end position="179"/>
    </location>
</feature>
<evidence type="ECO:0000256" key="5">
    <source>
        <dbReference type="ARBA" id="ARBA00022692"/>
    </source>
</evidence>
<dbReference type="PANTHER" id="PTHR30472:SF41">
    <property type="entry name" value="TRANSPORT SYSTEM PERMEASE PROTEIN"/>
    <property type="match status" value="1"/>
</dbReference>
<keyword evidence="5 8" id="KW-0812">Transmembrane</keyword>
<evidence type="ECO:0000256" key="3">
    <source>
        <dbReference type="ARBA" id="ARBA00022448"/>
    </source>
</evidence>